<dbReference type="PROSITE" id="PS51257">
    <property type="entry name" value="PROKAR_LIPOPROTEIN"/>
    <property type="match status" value="1"/>
</dbReference>
<proteinExistence type="predicted"/>
<evidence type="ECO:0000256" key="1">
    <source>
        <dbReference type="SAM" id="SignalP"/>
    </source>
</evidence>
<evidence type="ECO:0000313" key="3">
    <source>
        <dbReference type="Proteomes" id="UP000013940"/>
    </source>
</evidence>
<accession>A0A2C9EEJ9</accession>
<feature type="chain" id="PRO_5012587151" description="Lipoprotein" evidence="1">
    <location>
        <begin position="23"/>
        <end position="223"/>
    </location>
</feature>
<keyword evidence="1" id="KW-0732">Signal</keyword>
<dbReference type="GeneID" id="57473204"/>
<dbReference type="RefSeq" id="WP_015633726.1">
    <property type="nucleotide sequence ID" value="NC_021237.1"/>
</dbReference>
<sequence>MTRYLLCPLLLLACLLTGCANKLEVAIAATPAPDYYFDPQAPVLVSINGANDAHGLNASYYLRDMVAALHGMGFKQVYTDTSLPKNHPPFRMNFTLDVGSEKVSYRYTATDYGQVPSSTKTVCKQSSHKDKNLVCNSTPTTTWGPVGSSERTGYTTLSTFNIKAKDEQSRRTVFLLRASSYNEDCQDAKVEDFLVQESLDNLDFRNRVQRKYTVTLPEGHSCK</sequence>
<dbReference type="AlphaFoldDB" id="A0A2C9EEJ9"/>
<reference evidence="3" key="1">
    <citation type="journal article" date="2014" name="Genome Announc.">
        <title>Full-genome sequence of the plant growth-promoting bacterium Pseudomonas protegens CHA0.</title>
        <authorList>
            <person name="Jousset A."/>
            <person name="Schuldes J."/>
            <person name="Keel C."/>
            <person name="Maurhofer M."/>
            <person name="Daniel R."/>
            <person name="Scheu S."/>
            <person name="Thuermer A."/>
        </authorList>
    </citation>
    <scope>NUCLEOTIDE SEQUENCE [LARGE SCALE GENOMIC DNA]</scope>
    <source>
        <strain evidence="3">DSM 19095 / LMG 27888 / CFBP 6595 / CHA0</strain>
    </source>
</reference>
<dbReference type="eggNOG" id="ENOG5031U3N">
    <property type="taxonomic scope" value="Bacteria"/>
</dbReference>
<organism evidence="2 3">
    <name type="scientific">Pseudomonas protegens (strain DSM 19095 / LMG 27888 / CFBP 6595 / CHA0)</name>
    <dbReference type="NCBI Taxonomy" id="1124983"/>
    <lineage>
        <taxon>Bacteria</taxon>
        <taxon>Pseudomonadati</taxon>
        <taxon>Pseudomonadota</taxon>
        <taxon>Gammaproteobacteria</taxon>
        <taxon>Pseudomonadales</taxon>
        <taxon>Pseudomonadaceae</taxon>
        <taxon>Pseudomonas</taxon>
    </lineage>
</organism>
<gene>
    <name evidence="2" type="ORF">PFLCHA0_c02180</name>
</gene>
<dbReference type="EMBL" id="CP003190">
    <property type="protein sequence ID" value="AGL82019.1"/>
    <property type="molecule type" value="Genomic_DNA"/>
</dbReference>
<evidence type="ECO:0008006" key="4">
    <source>
        <dbReference type="Google" id="ProtNLM"/>
    </source>
</evidence>
<dbReference type="HOGENOM" id="CLU_1239278_0_0_6"/>
<name>A0A2C9EEJ9_PSEPH</name>
<evidence type="ECO:0000313" key="2">
    <source>
        <dbReference type="EMBL" id="AGL82019.1"/>
    </source>
</evidence>
<protein>
    <recommendedName>
        <fullName evidence="4">Lipoprotein</fullName>
    </recommendedName>
</protein>
<feature type="signal peptide" evidence="1">
    <location>
        <begin position="1"/>
        <end position="22"/>
    </location>
</feature>
<dbReference type="KEGG" id="pprc:PFLCHA0_c02180"/>
<dbReference type="Proteomes" id="UP000013940">
    <property type="component" value="Chromosome"/>
</dbReference>